<dbReference type="Pfam" id="PF00480">
    <property type="entry name" value="ROK"/>
    <property type="match status" value="1"/>
</dbReference>
<organism evidence="2 3">
    <name type="scientific">Evansella tamaricis</name>
    <dbReference type="NCBI Taxonomy" id="2069301"/>
    <lineage>
        <taxon>Bacteria</taxon>
        <taxon>Bacillati</taxon>
        <taxon>Bacillota</taxon>
        <taxon>Bacilli</taxon>
        <taxon>Bacillales</taxon>
        <taxon>Bacillaceae</taxon>
        <taxon>Evansella</taxon>
    </lineage>
</organism>
<comment type="caution">
    <text evidence="2">The sequence shown here is derived from an EMBL/GenBank/DDBJ whole genome shotgun (WGS) entry which is preliminary data.</text>
</comment>
<keyword evidence="3" id="KW-1185">Reference proteome</keyword>
<evidence type="ECO:0000256" key="1">
    <source>
        <dbReference type="ARBA" id="ARBA00006479"/>
    </source>
</evidence>
<comment type="similarity">
    <text evidence="1">Belongs to the ROK (NagC/XylR) family.</text>
</comment>
<evidence type="ECO:0000313" key="3">
    <source>
        <dbReference type="Proteomes" id="UP000784880"/>
    </source>
</evidence>
<dbReference type="RefSeq" id="WP_217067015.1">
    <property type="nucleotide sequence ID" value="NZ_JAHQCS010000112.1"/>
</dbReference>
<gene>
    <name evidence="2" type="ORF">KS419_13995</name>
</gene>
<sequence length="405" mass="43803">MSSVAGSFKLMKSLNRTLVLNSIRINGAIPRSEIAKETKLTAATVTNIVNELISEELVLETKPGISSGGRKPILLTINSKSRYVFGIDVGVNKIRFAIADLEAKIVVKETEKIFHPLNNEDFLELLTSKLQIMFKNFGEKKSKIVGIGIAMHGIVDNKNGVALLAPTLKLKNIPIKTVLEKEFGIPVRIENDAKTLALGEEWYGHGQSVKDLVCLNIGEGIGAGIILNHKLFHGNDNSAGEIGHTIIDINGPKCSCGNYGCFQSLASGHALKESALREISLGRTTLLREKCHDKLENIDGLLIYQCALKGDSLSVELLQKTGRYIGIGIVNIIHFLNPPLIIIGGGVSRAKEFILPSIYEVIDAKSITPNNTQVVVSKLGEDGSLIGAFTLVLSELFNSINSSLS</sequence>
<name>A0ABS6JKJ7_9BACI</name>
<evidence type="ECO:0000313" key="2">
    <source>
        <dbReference type="EMBL" id="MBU9712838.1"/>
    </source>
</evidence>
<dbReference type="InterPro" id="IPR049874">
    <property type="entry name" value="ROK_cs"/>
</dbReference>
<dbReference type="PANTHER" id="PTHR18964">
    <property type="entry name" value="ROK (REPRESSOR, ORF, KINASE) FAMILY"/>
    <property type="match status" value="1"/>
</dbReference>
<accession>A0ABS6JKJ7</accession>
<reference evidence="2 3" key="1">
    <citation type="submission" date="2021-06" db="EMBL/GenBank/DDBJ databases">
        <title>Bacillus sp. RD4P76, an endophyte from a halophyte.</title>
        <authorList>
            <person name="Sun J.-Q."/>
        </authorList>
    </citation>
    <scope>NUCLEOTIDE SEQUENCE [LARGE SCALE GENOMIC DNA]</scope>
    <source>
        <strain evidence="2 3">CGMCC 1.15917</strain>
    </source>
</reference>
<dbReference type="PANTHER" id="PTHR18964:SF149">
    <property type="entry name" value="BIFUNCTIONAL UDP-N-ACETYLGLUCOSAMINE 2-EPIMERASE_N-ACETYLMANNOSAMINE KINASE"/>
    <property type="match status" value="1"/>
</dbReference>
<dbReference type="EMBL" id="JAHQCS010000112">
    <property type="protein sequence ID" value="MBU9712838.1"/>
    <property type="molecule type" value="Genomic_DNA"/>
</dbReference>
<dbReference type="InterPro" id="IPR000600">
    <property type="entry name" value="ROK"/>
</dbReference>
<protein>
    <submittedName>
        <fullName evidence="2">ROK family transcriptional regulator</fullName>
    </submittedName>
</protein>
<dbReference type="PROSITE" id="PS01125">
    <property type="entry name" value="ROK"/>
    <property type="match status" value="1"/>
</dbReference>
<proteinExistence type="inferred from homology"/>
<dbReference type="Proteomes" id="UP000784880">
    <property type="component" value="Unassembled WGS sequence"/>
</dbReference>